<dbReference type="InterPro" id="IPR036869">
    <property type="entry name" value="J_dom_sf"/>
</dbReference>
<dbReference type="GO" id="GO:0051787">
    <property type="term" value="F:misfolded protein binding"/>
    <property type="evidence" value="ECO:0007669"/>
    <property type="project" value="TreeGrafter"/>
</dbReference>
<dbReference type="CDD" id="cd06257">
    <property type="entry name" value="DnaJ"/>
    <property type="match status" value="1"/>
</dbReference>
<dbReference type="SMART" id="SM00028">
    <property type="entry name" value="TPR"/>
    <property type="match status" value="7"/>
</dbReference>
<keyword evidence="6 15" id="KW-0732">Signal</keyword>
<feature type="repeat" description="TPR" evidence="12">
    <location>
        <begin position="871"/>
        <end position="904"/>
    </location>
</feature>
<keyword evidence="10 14" id="KW-1133">Transmembrane helix</keyword>
<comment type="caution">
    <text evidence="17">The sequence shown here is derived from an EMBL/GenBank/DDBJ whole genome shotgun (WGS) entry which is preliminary data.</text>
</comment>
<evidence type="ECO:0000313" key="17">
    <source>
        <dbReference type="EMBL" id="KAJ6223443.1"/>
    </source>
</evidence>
<dbReference type="PROSITE" id="PS50005">
    <property type="entry name" value="TPR"/>
    <property type="match status" value="4"/>
</dbReference>
<dbReference type="Gene3D" id="1.10.287.110">
    <property type="entry name" value="DnaJ domain"/>
    <property type="match status" value="1"/>
</dbReference>
<evidence type="ECO:0000256" key="7">
    <source>
        <dbReference type="ARBA" id="ARBA00022737"/>
    </source>
</evidence>
<gene>
    <name evidence="17" type="ORF">RDWZM_001988</name>
</gene>
<dbReference type="SMART" id="SM00271">
    <property type="entry name" value="DnaJ"/>
    <property type="match status" value="1"/>
</dbReference>
<dbReference type="GO" id="GO:0005788">
    <property type="term" value="C:endoplasmic reticulum lumen"/>
    <property type="evidence" value="ECO:0007669"/>
    <property type="project" value="UniProtKB-SubCell"/>
</dbReference>
<dbReference type="Pfam" id="PF03901">
    <property type="entry name" value="Glyco_transf_22"/>
    <property type="match status" value="1"/>
</dbReference>
<dbReference type="EMBL" id="JAPWDV010000001">
    <property type="protein sequence ID" value="KAJ6223443.1"/>
    <property type="molecule type" value="Genomic_DNA"/>
</dbReference>
<evidence type="ECO:0000256" key="14">
    <source>
        <dbReference type="SAM" id="Phobius"/>
    </source>
</evidence>
<dbReference type="Gene3D" id="1.25.40.10">
    <property type="entry name" value="Tetratricopeptide repeat domain"/>
    <property type="match status" value="1"/>
</dbReference>
<comment type="subcellular location">
    <subcellularLocation>
        <location evidence="1">Endoplasmic reticulum lumen</location>
    </subcellularLocation>
    <subcellularLocation>
        <location evidence="2">Endoplasmic reticulum membrane</location>
        <topology evidence="2">Multi-pass membrane protein</topology>
    </subcellularLocation>
</comment>
<evidence type="ECO:0000256" key="4">
    <source>
        <dbReference type="ARBA" id="ARBA00022679"/>
    </source>
</evidence>
<feature type="transmembrane region" description="Helical" evidence="14">
    <location>
        <begin position="131"/>
        <end position="148"/>
    </location>
</feature>
<organism evidence="17 18">
    <name type="scientific">Blomia tropicalis</name>
    <name type="common">Mite</name>
    <dbReference type="NCBI Taxonomy" id="40697"/>
    <lineage>
        <taxon>Eukaryota</taxon>
        <taxon>Metazoa</taxon>
        <taxon>Ecdysozoa</taxon>
        <taxon>Arthropoda</taxon>
        <taxon>Chelicerata</taxon>
        <taxon>Arachnida</taxon>
        <taxon>Acari</taxon>
        <taxon>Acariformes</taxon>
        <taxon>Sarcoptiformes</taxon>
        <taxon>Astigmata</taxon>
        <taxon>Glycyphagoidea</taxon>
        <taxon>Echimyopodidae</taxon>
        <taxon>Blomia</taxon>
    </lineage>
</organism>
<keyword evidence="18" id="KW-1185">Reference proteome</keyword>
<dbReference type="InterPro" id="IPR013105">
    <property type="entry name" value="TPR_2"/>
</dbReference>
<keyword evidence="8 12" id="KW-0802">TPR repeat</keyword>
<evidence type="ECO:0000259" key="16">
    <source>
        <dbReference type="PROSITE" id="PS50076"/>
    </source>
</evidence>
<evidence type="ECO:0000256" key="10">
    <source>
        <dbReference type="ARBA" id="ARBA00022989"/>
    </source>
</evidence>
<keyword evidence="9" id="KW-0256">Endoplasmic reticulum</keyword>
<feature type="transmembrane region" description="Helical" evidence="14">
    <location>
        <begin position="276"/>
        <end position="301"/>
    </location>
</feature>
<feature type="domain" description="J" evidence="16">
    <location>
        <begin position="925"/>
        <end position="992"/>
    </location>
</feature>
<keyword evidence="3" id="KW-0328">Glycosyltransferase</keyword>
<dbReference type="SUPFAM" id="SSF48452">
    <property type="entry name" value="TPR-like"/>
    <property type="match status" value="1"/>
</dbReference>
<name>A0A9Q0MBS0_BLOTA</name>
<dbReference type="PRINTS" id="PR00625">
    <property type="entry name" value="JDOMAIN"/>
</dbReference>
<dbReference type="SUPFAM" id="SSF46565">
    <property type="entry name" value="Chaperone J-domain"/>
    <property type="match status" value="1"/>
</dbReference>
<dbReference type="OMA" id="FFFYTYS"/>
<protein>
    <recommendedName>
        <fullName evidence="16">J domain-containing protein</fullName>
    </recommendedName>
</protein>
<dbReference type="Pfam" id="PF00226">
    <property type="entry name" value="DnaJ"/>
    <property type="match status" value="1"/>
</dbReference>
<accession>A0A9Q0MBS0</accession>
<feature type="transmembrane region" description="Helical" evidence="14">
    <location>
        <begin position="103"/>
        <end position="125"/>
    </location>
</feature>
<evidence type="ECO:0000256" key="2">
    <source>
        <dbReference type="ARBA" id="ARBA00004477"/>
    </source>
</evidence>
<dbReference type="InterPro" id="IPR005599">
    <property type="entry name" value="GPI_mannosylTrfase"/>
</dbReference>
<evidence type="ECO:0000256" key="1">
    <source>
        <dbReference type="ARBA" id="ARBA00004319"/>
    </source>
</evidence>
<evidence type="ECO:0000256" key="11">
    <source>
        <dbReference type="ARBA" id="ARBA00023136"/>
    </source>
</evidence>
<keyword evidence="5 14" id="KW-0812">Transmembrane</keyword>
<feature type="compositionally biased region" description="Basic and acidic residues" evidence="13">
    <location>
        <begin position="980"/>
        <end position="990"/>
    </location>
</feature>
<evidence type="ECO:0000256" key="9">
    <source>
        <dbReference type="ARBA" id="ARBA00022824"/>
    </source>
</evidence>
<feature type="region of interest" description="Disordered" evidence="13">
    <location>
        <begin position="980"/>
        <end position="1005"/>
    </location>
</feature>
<evidence type="ECO:0000313" key="18">
    <source>
        <dbReference type="Proteomes" id="UP001142055"/>
    </source>
</evidence>
<feature type="transmembrane region" description="Helical" evidence="14">
    <location>
        <begin position="340"/>
        <end position="360"/>
    </location>
</feature>
<dbReference type="PANTHER" id="PTHR44140:SF2">
    <property type="entry name" value="LD25575P"/>
    <property type="match status" value="1"/>
</dbReference>
<evidence type="ECO:0000256" key="6">
    <source>
        <dbReference type="ARBA" id="ARBA00022729"/>
    </source>
</evidence>
<evidence type="ECO:0000256" key="5">
    <source>
        <dbReference type="ARBA" id="ARBA00022692"/>
    </source>
</evidence>
<evidence type="ECO:0000256" key="12">
    <source>
        <dbReference type="PROSITE-ProRule" id="PRU00339"/>
    </source>
</evidence>
<dbReference type="AlphaFoldDB" id="A0A9Q0MBS0"/>
<dbReference type="CDD" id="cd06174">
    <property type="entry name" value="MFS"/>
    <property type="match status" value="1"/>
</dbReference>
<dbReference type="InterPro" id="IPR051727">
    <property type="entry name" value="DnaJ_C3_Co-chaperones"/>
</dbReference>
<evidence type="ECO:0000256" key="3">
    <source>
        <dbReference type="ARBA" id="ARBA00022676"/>
    </source>
</evidence>
<dbReference type="PROSITE" id="PS50076">
    <property type="entry name" value="DNAJ_2"/>
    <property type="match status" value="1"/>
</dbReference>
<feature type="transmembrane region" description="Helical" evidence="14">
    <location>
        <begin position="380"/>
        <end position="400"/>
    </location>
</feature>
<feature type="repeat" description="TPR" evidence="12">
    <location>
        <begin position="571"/>
        <end position="604"/>
    </location>
</feature>
<feature type="repeat" description="TPR" evidence="12">
    <location>
        <begin position="605"/>
        <end position="638"/>
    </location>
</feature>
<dbReference type="Proteomes" id="UP001142055">
    <property type="component" value="Chromosome 1"/>
</dbReference>
<dbReference type="InterPro" id="IPR019734">
    <property type="entry name" value="TPR_rpt"/>
</dbReference>
<feature type="signal peptide" evidence="15">
    <location>
        <begin position="1"/>
        <end position="39"/>
    </location>
</feature>
<dbReference type="GO" id="GO:0005789">
    <property type="term" value="C:endoplasmic reticulum membrane"/>
    <property type="evidence" value="ECO:0007669"/>
    <property type="project" value="UniProtKB-SubCell"/>
</dbReference>
<feature type="transmembrane region" description="Helical" evidence="14">
    <location>
        <begin position="313"/>
        <end position="334"/>
    </location>
</feature>
<feature type="transmembrane region" description="Helical" evidence="14">
    <location>
        <begin position="79"/>
        <end position="96"/>
    </location>
</feature>
<dbReference type="PANTHER" id="PTHR44140">
    <property type="entry name" value="LD25575P"/>
    <property type="match status" value="1"/>
</dbReference>
<dbReference type="Pfam" id="PF07719">
    <property type="entry name" value="TPR_2"/>
    <property type="match status" value="1"/>
</dbReference>
<sequence length="1027" mass="119410">MKMSTKNPKSWLNSTATSLSRIELLIVFLLFAISRMVSARYNNINDCDETYNYWEPAHYLMYGNGFQTWEYSPKYAIRSYFYLWIYTIPGLILKYLGQFDKVVIFYLIRTYLALTNSAIETFLFGTISRNFNIRIAVIYGLISIYSPGMFNSTTAFLPSSFGQSMICLAIGFWFSDHYRRFIFFTAFSTLVGWPFTAAICLPMALKIFFKRRFMFQFIFWSIAFGLIISAITISVDSYYYGKLVFANFNIVLYNVFSPHGPELYGTEPFSYYLNNLILNFNFVFILSLISIIPFLASFILFGKNGPTTGRLFYQKQALSIAALYLWFGIFFLQAHKEERFIYPAYPLISLCAAFSLNNFIEISDFILPKWKKISRTFISITLLLYVLLSISRILALYRGYGASIQIFENLNQNKIASSNRSEQTVLCLGKEWHRFPSNFFISNNIRVEFISSEFKGQLPQHYAENKEHATRIIPSTMNDQNKEETSAYVPLSKCDLIIDSDYPDYYGRDLPYSRQKDDWVVLYGLPFLDSSRSSSLFRSFYVPILSDLRCKFVNYNLLARKSDILVVASDVDLHLEMGMQMLMKGQLGDALSHYHLAVESDPKNYLTYFKRSTVYQAMGRYKSALDDLIESLNLNPDFLPARLQKAIVLYRQGNLDEAHIDFEHILRVDPHHVEANQYYSQIETLKHNLYAVQHLIDSYRWPEAIEELSRLIQEMYWSYKLKELRAYAFEQIGDIVSAINDWRTLTRMKGDNTDGFYKLSNLHYILGEPDESLNAIRECLKLDPDHKKCHEHYKKVKKLANSMKSANDFAAKNQFDSCVDKCHVALKVESTEPRMTFLIKSKLCHCLNKAGKAEDAIQLCTEAHNLQPNDPYILCDRADSHINLENFDEAINDYQKAHQIDENLTRAKDGYSRAQKLKKQSSKRDYYKILGVSRSATKKEIMRAYRKLASKWHPDQYHGNEKKKAEQTFIDIASAKEVLTDPEKRQKFDNGEDPLDPEQQQNMHHGFNPFAQGFDPFGGRYTFKFSF</sequence>
<evidence type="ECO:0000256" key="13">
    <source>
        <dbReference type="SAM" id="MobiDB-lite"/>
    </source>
</evidence>
<feature type="chain" id="PRO_5040271932" description="J domain-containing protein" evidence="15">
    <location>
        <begin position="40"/>
        <end position="1027"/>
    </location>
</feature>
<dbReference type="InterPro" id="IPR011990">
    <property type="entry name" value="TPR-like_helical_dom_sf"/>
</dbReference>
<evidence type="ECO:0000256" key="8">
    <source>
        <dbReference type="ARBA" id="ARBA00022803"/>
    </source>
</evidence>
<dbReference type="GO" id="GO:0051087">
    <property type="term" value="F:protein-folding chaperone binding"/>
    <property type="evidence" value="ECO:0007669"/>
    <property type="project" value="TreeGrafter"/>
</dbReference>
<feature type="transmembrane region" description="Helical" evidence="14">
    <location>
        <begin position="217"/>
        <end position="240"/>
    </location>
</feature>
<keyword evidence="4" id="KW-0808">Transferase</keyword>
<reference evidence="17" key="1">
    <citation type="submission" date="2022-12" db="EMBL/GenBank/DDBJ databases">
        <title>Genome assemblies of Blomia tropicalis.</title>
        <authorList>
            <person name="Cui Y."/>
        </authorList>
    </citation>
    <scope>NUCLEOTIDE SEQUENCE</scope>
    <source>
        <tissue evidence="17">Adult mites</tissue>
    </source>
</reference>
<dbReference type="FunFam" id="1.25.40.10:FF:000224">
    <property type="entry name" value="DnaJ and TPR domain protein"/>
    <property type="match status" value="1"/>
</dbReference>
<dbReference type="GO" id="GO:0034975">
    <property type="term" value="P:protein folding in endoplasmic reticulum"/>
    <property type="evidence" value="ECO:0007669"/>
    <property type="project" value="TreeGrafter"/>
</dbReference>
<proteinExistence type="predicted"/>
<dbReference type="GO" id="GO:0016757">
    <property type="term" value="F:glycosyltransferase activity"/>
    <property type="evidence" value="ECO:0007669"/>
    <property type="project" value="UniProtKB-KW"/>
</dbReference>
<dbReference type="InterPro" id="IPR001623">
    <property type="entry name" value="DnaJ_domain"/>
</dbReference>
<keyword evidence="7" id="KW-0677">Repeat</keyword>
<dbReference type="Pfam" id="PF13181">
    <property type="entry name" value="TPR_8"/>
    <property type="match status" value="2"/>
</dbReference>
<keyword evidence="11 14" id="KW-0472">Membrane</keyword>
<feature type="transmembrane region" description="Helical" evidence="14">
    <location>
        <begin position="181"/>
        <end position="205"/>
    </location>
</feature>
<evidence type="ECO:0000256" key="15">
    <source>
        <dbReference type="SAM" id="SignalP"/>
    </source>
</evidence>
<feature type="repeat" description="TPR" evidence="12">
    <location>
        <begin position="753"/>
        <end position="786"/>
    </location>
</feature>